<evidence type="ECO:0000256" key="1">
    <source>
        <dbReference type="ARBA" id="ARBA00009797"/>
    </source>
</evidence>
<dbReference type="Proteomes" id="UP001362999">
    <property type="component" value="Unassembled WGS sequence"/>
</dbReference>
<keyword evidence="3" id="KW-0540">Nuclease</keyword>
<dbReference type="PANTHER" id="PTHR14464">
    <property type="entry name" value="EXONUCLEASE V"/>
    <property type="match status" value="1"/>
</dbReference>
<gene>
    <name evidence="3" type="ORF">R3P38DRAFT_2825974</name>
</gene>
<comment type="caution">
    <text evidence="3">The sequence shown here is derived from an EMBL/GenBank/DDBJ whole genome shotgun (WGS) entry which is preliminary data.</text>
</comment>
<dbReference type="GO" id="GO:0045145">
    <property type="term" value="F:single-stranded DNA 5'-3' DNA exonuclease activity"/>
    <property type="evidence" value="ECO:0007669"/>
    <property type="project" value="InterPro"/>
</dbReference>
<protein>
    <submittedName>
        <fullName evidence="3">Exonuclease V</fullName>
    </submittedName>
</protein>
<feature type="region of interest" description="Disordered" evidence="2">
    <location>
        <begin position="91"/>
        <end position="134"/>
    </location>
</feature>
<dbReference type="Pfam" id="PF09810">
    <property type="entry name" value="Exo5"/>
    <property type="match status" value="2"/>
</dbReference>
<feature type="region of interest" description="Disordered" evidence="2">
    <location>
        <begin position="368"/>
        <end position="395"/>
    </location>
</feature>
<dbReference type="InterPro" id="IPR019190">
    <property type="entry name" value="EXOV"/>
</dbReference>
<sequence length="522" mass="59296">MAQSMSDFDESDANEDLSLYLQLNDSEAMAALPLIPIELDAQAEPGGSNQVNNNIVRQSPLHLWRRSRTLAVTDLTSLLWCEVQKENDLRLNRGGNSSRSFARNLSFEPRPTASASPTQVQAESQSFRPSGGHHPFEFEGRHQIHWIPGPPPENNRIYTQGPRVAQRVQQSQGVYDQKSLERAIQSQPKEITATNNEEEWALRLLTCLDLLTSLKVGHCVHHVPVFGIIEDVAVFGVVDVLRIKTESGNSPERIHILKTKTREIESLPSDENSQHTLFQVLLYGRLLRQLLDTSQPFDFEPLWNIVGVRPSEPFSPTFVEEMEQKFDAGVPQCLDQAAELFETELVKLGLPEVDGTLEVLYRFPDKYQSRGGEKSSGKARMTSIPSRYYDKGSPKKRYKSVVEARLATQTLIQNATPSTPRRPLPSTRANTPVSPSQRSQRTTDIKRSRLYPTDDGVLDIFLHQALQWWRGERRSEGVSENHAWRCEWCAHKDACEWRKRRAAEIADAKRQRRELLESQVSS</sequence>
<feature type="region of interest" description="Disordered" evidence="2">
    <location>
        <begin position="409"/>
        <end position="448"/>
    </location>
</feature>
<evidence type="ECO:0000256" key="2">
    <source>
        <dbReference type="SAM" id="MobiDB-lite"/>
    </source>
</evidence>
<dbReference type="PANTHER" id="PTHR14464:SF4">
    <property type="entry name" value="EXONUCLEASE V"/>
    <property type="match status" value="1"/>
</dbReference>
<dbReference type="AlphaFoldDB" id="A0AAW0EJC0"/>
<organism evidence="3 4">
    <name type="scientific">Favolaschia claudopus</name>
    <dbReference type="NCBI Taxonomy" id="2862362"/>
    <lineage>
        <taxon>Eukaryota</taxon>
        <taxon>Fungi</taxon>
        <taxon>Dikarya</taxon>
        <taxon>Basidiomycota</taxon>
        <taxon>Agaricomycotina</taxon>
        <taxon>Agaricomycetes</taxon>
        <taxon>Agaricomycetidae</taxon>
        <taxon>Agaricales</taxon>
        <taxon>Marasmiineae</taxon>
        <taxon>Mycenaceae</taxon>
        <taxon>Favolaschia</taxon>
    </lineage>
</organism>
<feature type="compositionally biased region" description="Polar residues" evidence="2">
    <location>
        <begin position="429"/>
        <end position="440"/>
    </location>
</feature>
<comment type="similarity">
    <text evidence="1">Belongs to the EXO5 family.</text>
</comment>
<name>A0AAW0EJC0_9AGAR</name>
<keyword evidence="3" id="KW-0378">Hydrolase</keyword>
<reference evidence="3 4" key="1">
    <citation type="journal article" date="2024" name="J Genomics">
        <title>Draft genome sequencing and assembly of Favolaschia claudopus CIRM-BRFM 2984 isolated from oak limbs.</title>
        <authorList>
            <person name="Navarro D."/>
            <person name="Drula E."/>
            <person name="Chaduli D."/>
            <person name="Cazenave R."/>
            <person name="Ahrendt S."/>
            <person name="Wang J."/>
            <person name="Lipzen A."/>
            <person name="Daum C."/>
            <person name="Barry K."/>
            <person name="Grigoriev I.V."/>
            <person name="Favel A."/>
            <person name="Rosso M.N."/>
            <person name="Martin F."/>
        </authorList>
    </citation>
    <scope>NUCLEOTIDE SEQUENCE [LARGE SCALE GENOMIC DNA]</scope>
    <source>
        <strain evidence="3 4">CIRM-BRFM 2984</strain>
    </source>
</reference>
<accession>A0AAW0EJC0</accession>
<feature type="compositionally biased region" description="Polar residues" evidence="2">
    <location>
        <begin position="113"/>
        <end position="128"/>
    </location>
</feature>
<proteinExistence type="inferred from homology"/>
<dbReference type="GO" id="GO:0005634">
    <property type="term" value="C:nucleus"/>
    <property type="evidence" value="ECO:0007669"/>
    <property type="project" value="TreeGrafter"/>
</dbReference>
<keyword evidence="3" id="KW-0269">Exonuclease</keyword>
<feature type="compositionally biased region" description="Polar residues" evidence="2">
    <location>
        <begin position="94"/>
        <end position="103"/>
    </location>
</feature>
<evidence type="ECO:0000313" key="3">
    <source>
        <dbReference type="EMBL" id="KAK7064693.1"/>
    </source>
</evidence>
<dbReference type="EMBL" id="JAWWNJ010000001">
    <property type="protein sequence ID" value="KAK7064693.1"/>
    <property type="molecule type" value="Genomic_DNA"/>
</dbReference>
<dbReference type="GO" id="GO:0036297">
    <property type="term" value="P:interstrand cross-link repair"/>
    <property type="evidence" value="ECO:0007669"/>
    <property type="project" value="TreeGrafter"/>
</dbReference>
<evidence type="ECO:0000313" key="4">
    <source>
        <dbReference type="Proteomes" id="UP001362999"/>
    </source>
</evidence>
<keyword evidence="4" id="KW-1185">Reference proteome</keyword>
<dbReference type="GO" id="GO:0005739">
    <property type="term" value="C:mitochondrion"/>
    <property type="evidence" value="ECO:0007669"/>
    <property type="project" value="TreeGrafter"/>
</dbReference>
<feature type="compositionally biased region" description="Low complexity" evidence="2">
    <location>
        <begin position="416"/>
        <end position="428"/>
    </location>
</feature>